<dbReference type="Proteomes" id="UP000184501">
    <property type="component" value="Unassembled WGS sequence"/>
</dbReference>
<keyword evidence="2" id="KW-1185">Reference proteome</keyword>
<reference evidence="1 2" key="1">
    <citation type="submission" date="2016-11" db="EMBL/GenBank/DDBJ databases">
        <authorList>
            <person name="Jaros S."/>
            <person name="Januszkiewicz K."/>
            <person name="Wedrychowicz H."/>
        </authorList>
    </citation>
    <scope>NUCLEOTIDE SEQUENCE [LARGE SCALE GENOMIC DNA]</scope>
    <source>
        <strain evidence="1 2">DSM 44523</strain>
    </source>
</reference>
<gene>
    <name evidence="1" type="ORF">SAMN05444320_104276</name>
</gene>
<dbReference type="RefSeq" id="WP_143174162.1">
    <property type="nucleotide sequence ID" value="NZ_FQVN01000004.1"/>
</dbReference>
<organism evidence="1 2">
    <name type="scientific">Streptoalloteichus hindustanus</name>
    <dbReference type="NCBI Taxonomy" id="2017"/>
    <lineage>
        <taxon>Bacteria</taxon>
        <taxon>Bacillati</taxon>
        <taxon>Actinomycetota</taxon>
        <taxon>Actinomycetes</taxon>
        <taxon>Pseudonocardiales</taxon>
        <taxon>Pseudonocardiaceae</taxon>
        <taxon>Streptoalloteichus</taxon>
    </lineage>
</organism>
<evidence type="ECO:0000313" key="1">
    <source>
        <dbReference type="EMBL" id="SHF61286.1"/>
    </source>
</evidence>
<sequence>MLFGTPGRTMPRCRLSARWVPDRTRRGKLVCAWRTADPTAPSNDEFRAVTAIRVPRAIRLTGTHLPASGTVLRAMTSQVSFSR</sequence>
<name>A0A1M5D2U0_STRHI</name>
<accession>A0A1M5D2U0</accession>
<dbReference type="EMBL" id="FQVN01000004">
    <property type="protein sequence ID" value="SHF61286.1"/>
    <property type="molecule type" value="Genomic_DNA"/>
</dbReference>
<protein>
    <submittedName>
        <fullName evidence="1">Uncharacterized protein</fullName>
    </submittedName>
</protein>
<evidence type="ECO:0000313" key="2">
    <source>
        <dbReference type="Proteomes" id="UP000184501"/>
    </source>
</evidence>
<proteinExistence type="predicted"/>
<dbReference type="AlphaFoldDB" id="A0A1M5D2U0"/>